<accession>A0AAJ2VWR2</accession>
<name>A0AAJ2VWR2_9FLAO</name>
<protein>
    <recommendedName>
        <fullName evidence="6">YhhN-like protein</fullName>
    </recommendedName>
</protein>
<evidence type="ECO:0008006" key="6">
    <source>
        <dbReference type="Google" id="ProtNLM"/>
    </source>
</evidence>
<keyword evidence="5" id="KW-1185">Reference proteome</keyword>
<dbReference type="EMBL" id="JAWXVG010000002">
    <property type="protein sequence ID" value="MDX6181553.1"/>
    <property type="molecule type" value="Genomic_DNA"/>
</dbReference>
<reference evidence="3 5" key="1">
    <citation type="submission" date="2023-11" db="EMBL/GenBank/DDBJ databases">
        <title>Unpublished Manusciprt.</title>
        <authorList>
            <person name="Saticioglu I.B."/>
            <person name="Ay H."/>
            <person name="Ajmi N."/>
            <person name="Altun S."/>
            <person name="Duman M."/>
        </authorList>
    </citation>
    <scope>NUCLEOTIDE SEQUENCE</scope>
    <source>
        <strain evidence="2 5">Fl-33</strain>
        <strain evidence="3">Fl-77</strain>
    </source>
</reference>
<evidence type="ECO:0000313" key="5">
    <source>
        <dbReference type="Proteomes" id="UP001278738"/>
    </source>
</evidence>
<gene>
    <name evidence="2" type="ORF">SGQ18_05270</name>
    <name evidence="3" type="ORF">SGQ44_06565</name>
</gene>
<organism evidence="3 4">
    <name type="scientific">Flavobacterium flavipigmentatum</name>
    <dbReference type="NCBI Taxonomy" id="2893884"/>
    <lineage>
        <taxon>Bacteria</taxon>
        <taxon>Pseudomonadati</taxon>
        <taxon>Bacteroidota</taxon>
        <taxon>Flavobacteriia</taxon>
        <taxon>Flavobacteriales</taxon>
        <taxon>Flavobacteriaceae</taxon>
        <taxon>Flavobacterium</taxon>
    </lineage>
</organism>
<keyword evidence="1" id="KW-0812">Transmembrane</keyword>
<feature type="transmembrane region" description="Helical" evidence="1">
    <location>
        <begin position="83"/>
        <end position="100"/>
    </location>
</feature>
<keyword evidence="1" id="KW-1133">Transmembrane helix</keyword>
<dbReference type="AlphaFoldDB" id="A0AAJ2VWR2"/>
<sequence length="228" mass="26679">MKPNRPSLILYFLALFATLFFDFFNLEFVAMYAKTIVVPSIFFYFLVSNQYVITKQEGLVFFCCFLGEVFDLMDVEISEMGSLFSFMIVYFILLKMILIDDSIKIKIKKIDLLPTLMIILFISYLLISILSLEFDKMSQFKIQYGGYGFILSFLSIVSFIEYITKGTNIALVMSVMSVCFIVSDLFYIFSQYYPFSDILVVIKDLCQILSYYFMTRYLLIKKTKNVTQ</sequence>
<feature type="transmembrane region" description="Helical" evidence="1">
    <location>
        <begin position="30"/>
        <end position="47"/>
    </location>
</feature>
<feature type="transmembrane region" description="Helical" evidence="1">
    <location>
        <begin position="195"/>
        <end position="214"/>
    </location>
</feature>
<evidence type="ECO:0000313" key="2">
    <source>
        <dbReference type="EMBL" id="MDX6181553.1"/>
    </source>
</evidence>
<dbReference type="RefSeq" id="WP_229973707.1">
    <property type="nucleotide sequence ID" value="NZ_CP087133.1"/>
</dbReference>
<feature type="transmembrane region" description="Helical" evidence="1">
    <location>
        <begin position="7"/>
        <end position="24"/>
    </location>
</feature>
<dbReference type="Proteomes" id="UP001278738">
    <property type="component" value="Unassembled WGS sequence"/>
</dbReference>
<feature type="transmembrane region" description="Helical" evidence="1">
    <location>
        <begin position="112"/>
        <end position="132"/>
    </location>
</feature>
<feature type="transmembrane region" description="Helical" evidence="1">
    <location>
        <begin position="59"/>
        <end position="77"/>
    </location>
</feature>
<evidence type="ECO:0000313" key="4">
    <source>
        <dbReference type="Proteomes" id="UP001270053"/>
    </source>
</evidence>
<keyword evidence="1" id="KW-0472">Membrane</keyword>
<feature type="transmembrane region" description="Helical" evidence="1">
    <location>
        <begin position="170"/>
        <end position="189"/>
    </location>
</feature>
<dbReference type="EMBL" id="JAWXVH010000002">
    <property type="protein sequence ID" value="MDX6185413.1"/>
    <property type="molecule type" value="Genomic_DNA"/>
</dbReference>
<proteinExistence type="predicted"/>
<comment type="caution">
    <text evidence="3">The sequence shown here is derived from an EMBL/GenBank/DDBJ whole genome shotgun (WGS) entry which is preliminary data.</text>
</comment>
<feature type="transmembrane region" description="Helical" evidence="1">
    <location>
        <begin position="144"/>
        <end position="163"/>
    </location>
</feature>
<dbReference type="Proteomes" id="UP001270053">
    <property type="component" value="Unassembled WGS sequence"/>
</dbReference>
<evidence type="ECO:0000256" key="1">
    <source>
        <dbReference type="SAM" id="Phobius"/>
    </source>
</evidence>
<evidence type="ECO:0000313" key="3">
    <source>
        <dbReference type="EMBL" id="MDX6185413.1"/>
    </source>
</evidence>